<dbReference type="Pfam" id="PF13264">
    <property type="entry name" value="DUF4055"/>
    <property type="match status" value="1"/>
</dbReference>
<accession>A0A4R3UM81</accession>
<dbReference type="AlphaFoldDB" id="A0A4R3UM81"/>
<comment type="caution">
    <text evidence="2">The sequence shown here is derived from an EMBL/GenBank/DDBJ whole genome shotgun (WGS) entry which is preliminary data.</text>
</comment>
<reference evidence="2 3" key="1">
    <citation type="submission" date="2019-03" db="EMBL/GenBank/DDBJ databases">
        <title>Genomic Encyclopedia of Type Strains, Phase IV (KMG-IV): sequencing the most valuable type-strain genomes for metagenomic binning, comparative biology and taxonomic classification.</title>
        <authorList>
            <person name="Goeker M."/>
        </authorList>
    </citation>
    <scope>NUCLEOTIDE SEQUENCE [LARGE SCALE GENOMIC DNA]</scope>
    <source>
        <strain evidence="2 3">DSM 100048</strain>
    </source>
</reference>
<organism evidence="2 3">
    <name type="scientific">Paracandidimonas soli</name>
    <dbReference type="NCBI Taxonomy" id="1917182"/>
    <lineage>
        <taxon>Bacteria</taxon>
        <taxon>Pseudomonadati</taxon>
        <taxon>Pseudomonadota</taxon>
        <taxon>Betaproteobacteria</taxon>
        <taxon>Burkholderiales</taxon>
        <taxon>Alcaligenaceae</taxon>
        <taxon>Paracandidimonas</taxon>
    </lineage>
</organism>
<protein>
    <submittedName>
        <fullName evidence="2">Uncharacterized protein DUF4055</fullName>
    </submittedName>
</protein>
<keyword evidence="3" id="KW-1185">Reference proteome</keyword>
<feature type="domain" description="DUF4055" evidence="1">
    <location>
        <begin position="245"/>
        <end position="387"/>
    </location>
</feature>
<evidence type="ECO:0000259" key="1">
    <source>
        <dbReference type="Pfam" id="PF13264"/>
    </source>
</evidence>
<dbReference type="InterPro" id="IPR025129">
    <property type="entry name" value="DUF4055"/>
</dbReference>
<dbReference type="Proteomes" id="UP000294692">
    <property type="component" value="Unassembled WGS sequence"/>
</dbReference>
<sequence length="479" mass="52987">MSQNPNQVDYVSPAVSAMAEKWPVVDALRGGTDAMRKAGEKYLRKRALESKADYKARLEQATLYPAFTDSVAAMVGRVFTKPIKIGDKVPQEITDLLQDVDTEDRNLHAFARDWMDDAVSYGISHVLVDMPKNDAKTQAEEKQLGIRPYAVLVKHNQILGWRSEKRGGNEVLTQVRIKESAQVEDGAYGEKAVERIRVLEIGRYELHQKNEGGWALIEEGKTTLDRIPLVTLYANRTGFMTAVPPLLELAHLNIKFWQKQSSLDSLIDTACVPILATFGLTPKFDADGKEVPGVIFGAKIGIDLPTGGDIKYVEHTGAAIESGRQDLLDLKDEMRIAGGQLLRPDASVMTAAQAETENAKEISRLGMIAQNLEDSLDQMLYLFALWMGKSLQPGNIEVHANLDPDYAPAESMNVLISMYNAGALSKQGLFNEAKRRGMVSDDVTWEDEQQRIEESGPESGEIARVLAEFRKAQGEPGDE</sequence>
<evidence type="ECO:0000313" key="3">
    <source>
        <dbReference type="Proteomes" id="UP000294692"/>
    </source>
</evidence>
<name>A0A4R3UM81_9BURK</name>
<evidence type="ECO:0000313" key="2">
    <source>
        <dbReference type="EMBL" id="TCU91620.1"/>
    </source>
</evidence>
<dbReference type="EMBL" id="SMBX01000017">
    <property type="protein sequence ID" value="TCU91620.1"/>
    <property type="molecule type" value="Genomic_DNA"/>
</dbReference>
<gene>
    <name evidence="2" type="ORF">EV686_11716</name>
</gene>
<proteinExistence type="predicted"/>
<dbReference type="RefSeq" id="WP_207901887.1">
    <property type="nucleotide sequence ID" value="NZ_JBHRVM010000001.1"/>
</dbReference>